<evidence type="ECO:0000259" key="1">
    <source>
        <dbReference type="Pfam" id="PF01370"/>
    </source>
</evidence>
<organism evidence="2 3">
    <name type="scientific">Mucilaginibacter gracilis</name>
    <dbReference type="NCBI Taxonomy" id="423350"/>
    <lineage>
        <taxon>Bacteria</taxon>
        <taxon>Pseudomonadati</taxon>
        <taxon>Bacteroidota</taxon>
        <taxon>Sphingobacteriia</taxon>
        <taxon>Sphingobacteriales</taxon>
        <taxon>Sphingobacteriaceae</taxon>
        <taxon>Mucilaginibacter</taxon>
    </lineage>
</organism>
<sequence length="324" mass="35256">MVLVTGATGFLGSELAKQLAVAGYKLVCIKRATSVIPAILEPYAPHITWLNADILDVFALDEALQGITQVYHCAAWVSFNPSHKKLMIKTNVEGTANLVNLCNQYNIRLLHVSSIAAIGEAKPGELITENNHLEETPHENGYAISKYESEMEVWRGIAEGLNAVIVNPSLIIGAQAGKTGTGKIFETVHQGLKYYTTGSCGLVDVEDVAGSMIQLMNTNIESQRFIVNAENWSYKAIVTEAAQNFKVAPPQKEAKPWLLNAAWRLSALWGFLSGKQKGIDKISAQASSKTLNYSNTKLTKAIGIHFKPISLSIKQICSQLIATT</sequence>
<dbReference type="InterPro" id="IPR036291">
    <property type="entry name" value="NAD(P)-bd_dom_sf"/>
</dbReference>
<protein>
    <submittedName>
        <fullName evidence="2">Nucleoside-diphosphate-sugar epimerase</fullName>
    </submittedName>
</protein>
<dbReference type="AlphaFoldDB" id="A0A495IZR6"/>
<dbReference type="GO" id="GO:0004029">
    <property type="term" value="F:aldehyde dehydrogenase (NAD+) activity"/>
    <property type="evidence" value="ECO:0007669"/>
    <property type="project" value="TreeGrafter"/>
</dbReference>
<comment type="caution">
    <text evidence="2">The sequence shown here is derived from an EMBL/GenBank/DDBJ whole genome shotgun (WGS) entry which is preliminary data.</text>
</comment>
<dbReference type="InterPro" id="IPR051783">
    <property type="entry name" value="NAD(P)-dependent_oxidoreduct"/>
</dbReference>
<dbReference type="Pfam" id="PF01370">
    <property type="entry name" value="Epimerase"/>
    <property type="match status" value="1"/>
</dbReference>
<gene>
    <name evidence="2" type="ORF">BDD43_1464</name>
</gene>
<dbReference type="RefSeq" id="WP_121197032.1">
    <property type="nucleotide sequence ID" value="NZ_RBKU01000001.1"/>
</dbReference>
<dbReference type="Gene3D" id="3.40.50.720">
    <property type="entry name" value="NAD(P)-binding Rossmann-like Domain"/>
    <property type="match status" value="1"/>
</dbReference>
<dbReference type="InterPro" id="IPR001509">
    <property type="entry name" value="Epimerase_deHydtase"/>
</dbReference>
<proteinExistence type="predicted"/>
<name>A0A495IZR6_9SPHI</name>
<reference evidence="2 3" key="1">
    <citation type="submission" date="2018-10" db="EMBL/GenBank/DDBJ databases">
        <title>Genomic Encyclopedia of Archaeal and Bacterial Type Strains, Phase II (KMG-II): from individual species to whole genera.</title>
        <authorList>
            <person name="Goeker M."/>
        </authorList>
    </citation>
    <scope>NUCLEOTIDE SEQUENCE [LARGE SCALE GENOMIC DNA]</scope>
    <source>
        <strain evidence="2 3">DSM 18602</strain>
    </source>
</reference>
<keyword evidence="3" id="KW-1185">Reference proteome</keyword>
<evidence type="ECO:0000313" key="3">
    <source>
        <dbReference type="Proteomes" id="UP000268007"/>
    </source>
</evidence>
<dbReference type="EMBL" id="RBKU01000001">
    <property type="protein sequence ID" value="RKR81319.1"/>
    <property type="molecule type" value="Genomic_DNA"/>
</dbReference>
<dbReference type="PANTHER" id="PTHR48079:SF6">
    <property type="entry name" value="NAD(P)-BINDING DOMAIN-CONTAINING PROTEIN-RELATED"/>
    <property type="match status" value="1"/>
</dbReference>
<accession>A0A495IZR6</accession>
<dbReference type="PANTHER" id="PTHR48079">
    <property type="entry name" value="PROTEIN YEEZ"/>
    <property type="match status" value="1"/>
</dbReference>
<dbReference type="SUPFAM" id="SSF51735">
    <property type="entry name" value="NAD(P)-binding Rossmann-fold domains"/>
    <property type="match status" value="1"/>
</dbReference>
<evidence type="ECO:0000313" key="2">
    <source>
        <dbReference type="EMBL" id="RKR81319.1"/>
    </source>
</evidence>
<dbReference type="GO" id="GO:0005737">
    <property type="term" value="C:cytoplasm"/>
    <property type="evidence" value="ECO:0007669"/>
    <property type="project" value="TreeGrafter"/>
</dbReference>
<dbReference type="OrthoDB" id="596910at2"/>
<feature type="domain" description="NAD-dependent epimerase/dehydratase" evidence="1">
    <location>
        <begin position="2"/>
        <end position="218"/>
    </location>
</feature>
<dbReference type="Proteomes" id="UP000268007">
    <property type="component" value="Unassembled WGS sequence"/>
</dbReference>